<feature type="region of interest" description="Disordered" evidence="1">
    <location>
        <begin position="95"/>
        <end position="122"/>
    </location>
</feature>
<keyword evidence="3" id="KW-1185">Reference proteome</keyword>
<reference evidence="2 3" key="1">
    <citation type="submission" date="2024-11" db="EMBL/GenBank/DDBJ databases">
        <title>Adaptive evolution of stress response genes in parasites aligns with host niche diversity.</title>
        <authorList>
            <person name="Hahn C."/>
            <person name="Resl P."/>
        </authorList>
    </citation>
    <scope>NUCLEOTIDE SEQUENCE [LARGE SCALE GENOMIC DNA]</scope>
    <source>
        <strain evidence="2">EGGRZ-B1_66</strain>
        <tissue evidence="2">Body</tissue>
    </source>
</reference>
<evidence type="ECO:0000313" key="3">
    <source>
        <dbReference type="Proteomes" id="UP001626550"/>
    </source>
</evidence>
<proteinExistence type="predicted"/>
<sequence length="216" mass="24832">KDDSQERQTHLPKVTRPQGKYGHNEPTKLRNSFKEPSPPTKSIPPLIKFHLNHLHLPVLQNHKPLTFRLKQKNRGNRLGCRAPLCLPDHLSATGLGPRSTRMKSRRNCRMVTPDPRNPERKRMSYHDLPVRRVNTFCLRNPITHEDRIVYRPIKKEIQVSAEDIPHRLAHKMTTCTQTKRRSASASRQTSVMADSSLSCGYGSMDEGMLMVWFAGD</sequence>
<dbReference type="AlphaFoldDB" id="A0ABD2PJ85"/>
<accession>A0ABD2PJ85</accession>
<dbReference type="Proteomes" id="UP001626550">
    <property type="component" value="Unassembled WGS sequence"/>
</dbReference>
<evidence type="ECO:0000313" key="2">
    <source>
        <dbReference type="EMBL" id="KAL3307505.1"/>
    </source>
</evidence>
<comment type="caution">
    <text evidence="2">The sequence shown here is derived from an EMBL/GenBank/DDBJ whole genome shotgun (WGS) entry which is preliminary data.</text>
</comment>
<gene>
    <name evidence="2" type="ORF">Ciccas_013977</name>
</gene>
<protein>
    <submittedName>
        <fullName evidence="2">Uncharacterized protein</fullName>
    </submittedName>
</protein>
<organism evidence="2 3">
    <name type="scientific">Cichlidogyrus casuarinus</name>
    <dbReference type="NCBI Taxonomy" id="1844966"/>
    <lineage>
        <taxon>Eukaryota</taxon>
        <taxon>Metazoa</taxon>
        <taxon>Spiralia</taxon>
        <taxon>Lophotrochozoa</taxon>
        <taxon>Platyhelminthes</taxon>
        <taxon>Monogenea</taxon>
        <taxon>Monopisthocotylea</taxon>
        <taxon>Dactylogyridea</taxon>
        <taxon>Ancyrocephalidae</taxon>
        <taxon>Cichlidogyrus</taxon>
    </lineage>
</organism>
<dbReference type="EMBL" id="JBJKFK010007182">
    <property type="protein sequence ID" value="KAL3307505.1"/>
    <property type="molecule type" value="Genomic_DNA"/>
</dbReference>
<evidence type="ECO:0000256" key="1">
    <source>
        <dbReference type="SAM" id="MobiDB-lite"/>
    </source>
</evidence>
<feature type="region of interest" description="Disordered" evidence="1">
    <location>
        <begin position="1"/>
        <end position="41"/>
    </location>
</feature>
<name>A0ABD2PJ85_9PLAT</name>
<feature type="non-terminal residue" evidence="2">
    <location>
        <position position="1"/>
    </location>
</feature>